<evidence type="ECO:0000256" key="6">
    <source>
        <dbReference type="HAMAP-Rule" id="MF_00362"/>
    </source>
</evidence>
<organism evidence="8 9">
    <name type="scientific">Cupriavidus agavae</name>
    <dbReference type="NCBI Taxonomy" id="1001822"/>
    <lineage>
        <taxon>Bacteria</taxon>
        <taxon>Pseudomonadati</taxon>
        <taxon>Pseudomonadota</taxon>
        <taxon>Betaproteobacteria</taxon>
        <taxon>Burkholderiales</taxon>
        <taxon>Burkholderiaceae</taxon>
        <taxon>Cupriavidus</taxon>
    </lineage>
</organism>
<dbReference type="GO" id="GO:0003735">
    <property type="term" value="F:structural constituent of ribosome"/>
    <property type="evidence" value="ECO:0007669"/>
    <property type="project" value="InterPro"/>
</dbReference>
<reference evidence="8 9" key="1">
    <citation type="journal article" date="2015" name="Stand. Genomic Sci.">
        <title>Genomic Encyclopedia of Bacterial and Archaeal Type Strains, Phase III: the genomes of soil and plant-associated and newly described type strains.</title>
        <authorList>
            <person name="Whitman W.B."/>
            <person name="Woyke T."/>
            <person name="Klenk H.P."/>
            <person name="Zhou Y."/>
            <person name="Lilburn T.G."/>
            <person name="Beck B.J."/>
            <person name="De Vos P."/>
            <person name="Vandamme P."/>
            <person name="Eisen J.A."/>
            <person name="Garrity G."/>
            <person name="Hugenholtz P."/>
            <person name="Kyrpides N.C."/>
        </authorList>
    </citation>
    <scope>NUCLEOTIDE SEQUENCE [LARGE SCALE GENOMIC DNA]</scope>
    <source>
        <strain evidence="8 9">ASC-9842</strain>
    </source>
</reference>
<dbReference type="Gene3D" id="6.10.250.290">
    <property type="match status" value="1"/>
</dbReference>
<dbReference type="EMBL" id="SGXM01000007">
    <property type="protein sequence ID" value="RZT32516.1"/>
    <property type="molecule type" value="Genomic_DNA"/>
</dbReference>
<evidence type="ECO:0000313" key="9">
    <source>
        <dbReference type="Proteomes" id="UP000291078"/>
    </source>
</evidence>
<dbReference type="GO" id="GO:0070180">
    <property type="term" value="F:large ribosomal subunit rRNA binding"/>
    <property type="evidence" value="ECO:0007669"/>
    <property type="project" value="UniProtKB-UniRule"/>
</dbReference>
<accession>A0A4Q7RGW8</accession>
<dbReference type="SUPFAM" id="SSF160369">
    <property type="entry name" value="Ribosomal protein L10-like"/>
    <property type="match status" value="1"/>
</dbReference>
<dbReference type="AlphaFoldDB" id="A0A4Q7RGW8"/>
<evidence type="ECO:0000256" key="5">
    <source>
        <dbReference type="ARBA" id="ARBA00035202"/>
    </source>
</evidence>
<evidence type="ECO:0000256" key="1">
    <source>
        <dbReference type="ARBA" id="ARBA00002633"/>
    </source>
</evidence>
<keyword evidence="6" id="KW-0694">RNA-binding</keyword>
<dbReference type="InterPro" id="IPR022973">
    <property type="entry name" value="Ribosomal_uL10_bac"/>
</dbReference>
<name>A0A4Q7RGW8_9BURK</name>
<evidence type="ECO:0000256" key="3">
    <source>
        <dbReference type="ARBA" id="ARBA00022980"/>
    </source>
</evidence>
<keyword evidence="6" id="KW-0699">rRNA-binding</keyword>
<dbReference type="InterPro" id="IPR001790">
    <property type="entry name" value="Ribosomal_uL10"/>
</dbReference>
<dbReference type="GO" id="GO:0015934">
    <property type="term" value="C:large ribosomal subunit"/>
    <property type="evidence" value="ECO:0007669"/>
    <property type="project" value="InterPro"/>
</dbReference>
<comment type="similarity">
    <text evidence="2 6">Belongs to the universal ribosomal protein uL10 family.</text>
</comment>
<protein>
    <recommendedName>
        <fullName evidence="5 6">Large ribosomal subunit protein uL10</fullName>
    </recommendedName>
</protein>
<evidence type="ECO:0000256" key="4">
    <source>
        <dbReference type="ARBA" id="ARBA00023274"/>
    </source>
</evidence>
<dbReference type="PROSITE" id="PS01109">
    <property type="entry name" value="RIBOSOMAL_L10"/>
    <property type="match status" value="1"/>
</dbReference>
<dbReference type="Pfam" id="PF00466">
    <property type="entry name" value="Ribosomal_L10"/>
    <property type="match status" value="1"/>
</dbReference>
<sequence length="224" mass="23348">MAAGPPAQMAHPKGLMTPGLPRGIRANRTPFVWTDVFEPVSGATASFWSLTVPLNIEDKKAVVAEVSAQVAKAQTIVVAEYRGITVGDLTKLRSTARQQGVYLRVLKNTLARRAVEGTPFAGLAEQMTGPLIYGISEDAVSSAKVLNDFAKTNDKLVLRAGSYNGNVLDAGAVKALASIPSRDELIAQLLGVMQAPVSGFARLLAAVAAKKAEGAPAEAEAPAA</sequence>
<dbReference type="NCBIfam" id="NF000955">
    <property type="entry name" value="PRK00099.1-1"/>
    <property type="match status" value="1"/>
</dbReference>
<keyword evidence="4 6" id="KW-0687">Ribonucleoprotein</keyword>
<evidence type="ECO:0000313" key="8">
    <source>
        <dbReference type="EMBL" id="RZT32516.1"/>
    </source>
</evidence>
<comment type="subunit">
    <text evidence="6">Part of the ribosomal stalk of the 50S ribosomal subunit. The N-terminus interacts with L11 and the large rRNA to form the base of the stalk. The C-terminus forms an elongated spine to which L12 dimers bind in a sequential fashion forming a multimeric L10(L12)X complex.</text>
</comment>
<gene>
    <name evidence="6" type="primary">rplJ</name>
    <name evidence="8" type="ORF">EV147_4263</name>
</gene>
<dbReference type="InterPro" id="IPR047865">
    <property type="entry name" value="Ribosomal_uL10_bac_type"/>
</dbReference>
<feature type="region of interest" description="Disordered" evidence="7">
    <location>
        <begin position="1"/>
        <end position="21"/>
    </location>
</feature>
<dbReference type="GO" id="GO:0006412">
    <property type="term" value="P:translation"/>
    <property type="evidence" value="ECO:0007669"/>
    <property type="project" value="UniProtKB-UniRule"/>
</dbReference>
<dbReference type="Gene3D" id="3.30.70.1730">
    <property type="match status" value="1"/>
</dbReference>
<evidence type="ECO:0000256" key="2">
    <source>
        <dbReference type="ARBA" id="ARBA00008889"/>
    </source>
</evidence>
<evidence type="ECO:0000256" key="7">
    <source>
        <dbReference type="SAM" id="MobiDB-lite"/>
    </source>
</evidence>
<keyword evidence="3 6" id="KW-0689">Ribosomal protein</keyword>
<comment type="function">
    <text evidence="1 6">Forms part of the ribosomal stalk, playing a central role in the interaction of the ribosome with GTP-bound translation factors.</text>
</comment>
<dbReference type="Proteomes" id="UP000291078">
    <property type="component" value="Unassembled WGS sequence"/>
</dbReference>
<dbReference type="InterPro" id="IPR002363">
    <property type="entry name" value="Ribosomal_uL10_CS_bac"/>
</dbReference>
<keyword evidence="9" id="KW-1185">Reference proteome</keyword>
<dbReference type="PANTHER" id="PTHR11560">
    <property type="entry name" value="39S RIBOSOMAL PROTEIN L10, MITOCHONDRIAL"/>
    <property type="match status" value="1"/>
</dbReference>
<dbReference type="CDD" id="cd05797">
    <property type="entry name" value="Ribosomal_L10"/>
    <property type="match status" value="1"/>
</dbReference>
<dbReference type="InterPro" id="IPR043141">
    <property type="entry name" value="Ribosomal_uL10-like_sf"/>
</dbReference>
<proteinExistence type="inferred from homology"/>
<dbReference type="HAMAP" id="MF_00362">
    <property type="entry name" value="Ribosomal_uL10"/>
    <property type="match status" value="1"/>
</dbReference>
<comment type="caution">
    <text evidence="8">The sequence shown here is derived from an EMBL/GenBank/DDBJ whole genome shotgun (WGS) entry which is preliminary data.</text>
</comment>